<dbReference type="GO" id="GO:0043531">
    <property type="term" value="F:ADP binding"/>
    <property type="evidence" value="ECO:0007669"/>
    <property type="project" value="InterPro"/>
</dbReference>
<dbReference type="SUPFAM" id="SSF52058">
    <property type="entry name" value="L domain-like"/>
    <property type="match status" value="1"/>
</dbReference>
<dbReference type="EMBL" id="CM029052">
    <property type="protein sequence ID" value="KAG2557562.1"/>
    <property type="molecule type" value="Genomic_DNA"/>
</dbReference>
<dbReference type="Pfam" id="PF00931">
    <property type="entry name" value="NB-ARC"/>
    <property type="match status" value="1"/>
</dbReference>
<dbReference type="InterPro" id="IPR032675">
    <property type="entry name" value="LRR_dom_sf"/>
</dbReference>
<dbReference type="InterPro" id="IPR027417">
    <property type="entry name" value="P-loop_NTPase"/>
</dbReference>
<dbReference type="Proteomes" id="UP000823388">
    <property type="component" value="Chromosome 8N"/>
</dbReference>
<dbReference type="Gene3D" id="3.40.50.300">
    <property type="entry name" value="P-loop containing nucleotide triphosphate hydrolases"/>
    <property type="match status" value="1"/>
</dbReference>
<keyword evidence="1" id="KW-0677">Repeat</keyword>
<dbReference type="Gene3D" id="1.10.8.430">
    <property type="entry name" value="Helical domain of apoptotic protease-activating factors"/>
    <property type="match status" value="1"/>
</dbReference>
<organism evidence="5 6">
    <name type="scientific">Panicum virgatum</name>
    <name type="common">Blackwell switchgrass</name>
    <dbReference type="NCBI Taxonomy" id="38727"/>
    <lineage>
        <taxon>Eukaryota</taxon>
        <taxon>Viridiplantae</taxon>
        <taxon>Streptophyta</taxon>
        <taxon>Embryophyta</taxon>
        <taxon>Tracheophyta</taxon>
        <taxon>Spermatophyta</taxon>
        <taxon>Magnoliopsida</taxon>
        <taxon>Liliopsida</taxon>
        <taxon>Poales</taxon>
        <taxon>Poaceae</taxon>
        <taxon>PACMAD clade</taxon>
        <taxon>Panicoideae</taxon>
        <taxon>Panicodae</taxon>
        <taxon>Paniceae</taxon>
        <taxon>Panicinae</taxon>
        <taxon>Panicum</taxon>
        <taxon>Panicum sect. Hiantes</taxon>
    </lineage>
</organism>
<evidence type="ECO:0000313" key="5">
    <source>
        <dbReference type="EMBL" id="KAG2557562.1"/>
    </source>
</evidence>
<evidence type="ECO:0000256" key="1">
    <source>
        <dbReference type="ARBA" id="ARBA00022737"/>
    </source>
</evidence>
<dbReference type="PANTHER" id="PTHR23155">
    <property type="entry name" value="DISEASE RESISTANCE PROTEIN RP"/>
    <property type="match status" value="1"/>
</dbReference>
<dbReference type="GO" id="GO:0098542">
    <property type="term" value="P:defense response to other organism"/>
    <property type="evidence" value="ECO:0007669"/>
    <property type="project" value="TreeGrafter"/>
</dbReference>
<dbReference type="AlphaFoldDB" id="A0A8T0PBP5"/>
<keyword evidence="2" id="KW-0611">Plant defense</keyword>
<feature type="domain" description="NB-ARC" evidence="3">
    <location>
        <begin position="2"/>
        <end position="138"/>
    </location>
</feature>
<sequence length="686" mass="77051">MFQRRAWIAMVHPFNKEEFLRDIVSQFKAYHRVNKSKSGIKNKSCDDLVTEVCQLMGDGRSLLVVDGLSSEEEWDQVKSCLWTELGANSGSCTVIVTTASAAVATHCSGNDSSLMYELSPLSSAAAHQLFYQKVFRRDRVIELCKPMADHANLIIQKCDGNPQAINIISGLLVTKTRTSTEWEKLLNRFDSELKNNPDLGVTIAAAKLSYDDLPSHMKYLVQYISIFPRSYNVMLRRLAKAWLAETYRRNAIGDSTEEVEDIIDALFMRSIVHPSKRTEITSGRINGWHVDDVFRQLSSSESKSRGFIDILDEHMVNNNLAISQIRHLVVTSGWTRDDDQFKSLDLSCARSLTVFGKWSSCFISPSMKLLRVLDLEEVEGLVEHHDLEHIGEFRHLKYLGLRNTGIAHLPKSLGKLHGLEELDIRGTYIAKLPPTFIHLTSLRHLHGGTMAACISQQEFDDSEMTRHCTGLLKNAVSSDFCMCLLSLCQRHKPYGVRVPDKIGELKSLLTMGTIDAAGSRTVVKEVQKLTQLRKLGMMGITKLNSKHLCSTLEHLHHLRSLMVRSDDSLSRLDIVTSPPHRLETLELHGNLGTLPRWTKTLPSLLKLCLRSTLLDGDAVQVIAKLPKLIVLRLLAKSLVVEEIAFPSGAFPKLELLQLDQLENLMSLSIQGRALPNLEVLQVCRCS</sequence>
<dbReference type="Pfam" id="PF23598">
    <property type="entry name" value="LRR_14"/>
    <property type="match status" value="2"/>
</dbReference>
<keyword evidence="6" id="KW-1185">Reference proteome</keyword>
<feature type="domain" description="Disease resistance R13L4/SHOC-2-like LRR" evidence="4">
    <location>
        <begin position="349"/>
        <end position="448"/>
    </location>
</feature>
<comment type="caution">
    <text evidence="5">The sequence shown here is derived from an EMBL/GenBank/DDBJ whole genome shotgun (WGS) entry which is preliminary data.</text>
</comment>
<dbReference type="InterPro" id="IPR036388">
    <property type="entry name" value="WH-like_DNA-bd_sf"/>
</dbReference>
<evidence type="ECO:0008006" key="7">
    <source>
        <dbReference type="Google" id="ProtNLM"/>
    </source>
</evidence>
<name>A0A8T0PBP5_PANVG</name>
<dbReference type="InterPro" id="IPR055414">
    <property type="entry name" value="LRR_R13L4/SHOC2-like"/>
</dbReference>
<evidence type="ECO:0000259" key="4">
    <source>
        <dbReference type="Pfam" id="PF23598"/>
    </source>
</evidence>
<accession>A0A8T0PBP5</accession>
<dbReference type="InterPro" id="IPR042197">
    <property type="entry name" value="Apaf_helical"/>
</dbReference>
<dbReference type="InterPro" id="IPR044974">
    <property type="entry name" value="Disease_R_plants"/>
</dbReference>
<dbReference type="Gene3D" id="3.80.10.10">
    <property type="entry name" value="Ribonuclease Inhibitor"/>
    <property type="match status" value="2"/>
</dbReference>
<dbReference type="PANTHER" id="PTHR23155:SF1114">
    <property type="entry name" value="OS02G0475500 PROTEIN"/>
    <property type="match status" value="1"/>
</dbReference>
<evidence type="ECO:0000313" key="6">
    <source>
        <dbReference type="Proteomes" id="UP000823388"/>
    </source>
</evidence>
<evidence type="ECO:0000259" key="3">
    <source>
        <dbReference type="Pfam" id="PF00931"/>
    </source>
</evidence>
<protein>
    <recommendedName>
        <fullName evidence="7">NB-ARC domain-containing protein</fullName>
    </recommendedName>
</protein>
<feature type="domain" description="Disease resistance R13L4/SHOC-2-like LRR" evidence="4">
    <location>
        <begin position="495"/>
        <end position="683"/>
    </location>
</feature>
<reference evidence="5" key="1">
    <citation type="submission" date="2020-05" db="EMBL/GenBank/DDBJ databases">
        <title>WGS assembly of Panicum virgatum.</title>
        <authorList>
            <person name="Lovell J.T."/>
            <person name="Jenkins J."/>
            <person name="Shu S."/>
            <person name="Juenger T.E."/>
            <person name="Schmutz J."/>
        </authorList>
    </citation>
    <scope>NUCLEOTIDE SEQUENCE</scope>
    <source>
        <strain evidence="5">AP13</strain>
    </source>
</reference>
<dbReference type="InterPro" id="IPR002182">
    <property type="entry name" value="NB-ARC"/>
</dbReference>
<dbReference type="Gene3D" id="1.10.10.10">
    <property type="entry name" value="Winged helix-like DNA-binding domain superfamily/Winged helix DNA-binding domain"/>
    <property type="match status" value="1"/>
</dbReference>
<dbReference type="SUPFAM" id="SSF52540">
    <property type="entry name" value="P-loop containing nucleoside triphosphate hydrolases"/>
    <property type="match status" value="1"/>
</dbReference>
<gene>
    <name evidence="5" type="ORF">PVAP13_8NG239600</name>
</gene>
<proteinExistence type="predicted"/>
<evidence type="ECO:0000256" key="2">
    <source>
        <dbReference type="ARBA" id="ARBA00022821"/>
    </source>
</evidence>